<evidence type="ECO:0000256" key="1">
    <source>
        <dbReference type="ARBA" id="ARBA00022729"/>
    </source>
</evidence>
<keyword evidence="1 3" id="KW-0732">Signal</keyword>
<dbReference type="PROSITE" id="PS51752">
    <property type="entry name" value="JACALIN_LECTIN"/>
    <property type="match status" value="1"/>
</dbReference>
<dbReference type="PANTHER" id="PTHR33589">
    <property type="entry name" value="OS11G0524900 PROTEIN"/>
    <property type="match status" value="1"/>
</dbReference>
<organism evidence="5 6">
    <name type="scientific">Larimichthys crocea</name>
    <name type="common">Large yellow croaker</name>
    <name type="synonym">Pseudosciaena crocea</name>
    <dbReference type="NCBI Taxonomy" id="215358"/>
    <lineage>
        <taxon>Eukaryota</taxon>
        <taxon>Metazoa</taxon>
        <taxon>Chordata</taxon>
        <taxon>Craniata</taxon>
        <taxon>Vertebrata</taxon>
        <taxon>Euteleostomi</taxon>
        <taxon>Actinopterygii</taxon>
        <taxon>Neopterygii</taxon>
        <taxon>Teleostei</taxon>
        <taxon>Neoteleostei</taxon>
        <taxon>Acanthomorphata</taxon>
        <taxon>Eupercaria</taxon>
        <taxon>Sciaenidae</taxon>
        <taxon>Larimichthys</taxon>
    </lineage>
</organism>
<proteinExistence type="predicted"/>
<evidence type="ECO:0000259" key="4">
    <source>
        <dbReference type="PROSITE" id="PS51752"/>
    </source>
</evidence>
<dbReference type="InterPro" id="IPR001229">
    <property type="entry name" value="Jacalin-like_lectin_dom"/>
</dbReference>
<evidence type="ECO:0000313" key="5">
    <source>
        <dbReference type="EMBL" id="KAE8288516.1"/>
    </source>
</evidence>
<keyword evidence="6" id="KW-1185">Reference proteome</keyword>
<dbReference type="SUPFAM" id="SSF51101">
    <property type="entry name" value="Mannose-binding lectins"/>
    <property type="match status" value="1"/>
</dbReference>
<dbReference type="InterPro" id="IPR052321">
    <property type="entry name" value="PolyBind_ProtTraffic"/>
</dbReference>
<comment type="caution">
    <text evidence="5">The sequence shown here is derived from an EMBL/GenBank/DDBJ whole genome shotgun (WGS) entry which is preliminary data.</text>
</comment>
<sequence length="170" mass="18700">MFFLLFFAVLCASCLAKPALVHYSYSRAVGGGSGSAFSIAGQGRIASIRLWEVPSSYITGIQLQYNNSWTARVGRYYGAVHQLDLFDDEVIVQISGKYHSNYIYQLIFVTSRGRSLVAGQPTQKSFNFYPIHMDAELRMLSGRTNGAGITALAAHWAAVYMHSNNATASK</sequence>
<feature type="domain" description="Jacalin-type lectin" evidence="4">
    <location>
        <begin position="23"/>
        <end position="158"/>
    </location>
</feature>
<feature type="chain" id="PRO_5026006706" description="Jacalin-type lectin domain-containing protein" evidence="3">
    <location>
        <begin position="17"/>
        <end position="170"/>
    </location>
</feature>
<keyword evidence="2" id="KW-0430">Lectin</keyword>
<dbReference type="Gene3D" id="2.100.10.30">
    <property type="entry name" value="Jacalin-like lectin domain"/>
    <property type="match status" value="1"/>
</dbReference>
<dbReference type="GO" id="GO:0030246">
    <property type="term" value="F:carbohydrate binding"/>
    <property type="evidence" value="ECO:0007669"/>
    <property type="project" value="UniProtKB-KW"/>
</dbReference>
<dbReference type="PANTHER" id="PTHR33589:SF3">
    <property type="entry name" value="ZYMOGEN GRANULE MEMBRANE PROTEIN 16-LIKE"/>
    <property type="match status" value="1"/>
</dbReference>
<reference evidence="5 6" key="1">
    <citation type="submission" date="2019-07" db="EMBL/GenBank/DDBJ databases">
        <title>Chromosome genome assembly for large yellow croaker.</title>
        <authorList>
            <person name="Xiao S."/>
        </authorList>
    </citation>
    <scope>NUCLEOTIDE SEQUENCE [LARGE SCALE GENOMIC DNA]</scope>
    <source>
        <strain evidence="5">JMULYC20181020</strain>
        <tissue evidence="5">Muscle</tissue>
    </source>
</reference>
<feature type="signal peptide" evidence="3">
    <location>
        <begin position="1"/>
        <end position="16"/>
    </location>
</feature>
<accession>A0A6G0IBE1</accession>
<gene>
    <name evidence="5" type="ORF">D5F01_LYC12388</name>
</gene>
<evidence type="ECO:0000256" key="3">
    <source>
        <dbReference type="SAM" id="SignalP"/>
    </source>
</evidence>
<dbReference type="SMART" id="SM00915">
    <property type="entry name" value="Jacalin"/>
    <property type="match status" value="1"/>
</dbReference>
<evidence type="ECO:0000313" key="6">
    <source>
        <dbReference type="Proteomes" id="UP000424527"/>
    </source>
</evidence>
<evidence type="ECO:0000256" key="2">
    <source>
        <dbReference type="ARBA" id="ARBA00022734"/>
    </source>
</evidence>
<protein>
    <recommendedName>
        <fullName evidence="4">Jacalin-type lectin domain-containing protein</fullName>
    </recommendedName>
</protein>
<dbReference type="Pfam" id="PF01419">
    <property type="entry name" value="Jacalin"/>
    <property type="match status" value="1"/>
</dbReference>
<name>A0A6G0IBE1_LARCR</name>
<dbReference type="Proteomes" id="UP000424527">
    <property type="component" value="Unassembled WGS sequence"/>
</dbReference>
<dbReference type="InterPro" id="IPR036404">
    <property type="entry name" value="Jacalin-like_lectin_dom_sf"/>
</dbReference>
<dbReference type="AlphaFoldDB" id="A0A6G0IBE1"/>
<dbReference type="EMBL" id="REGW02000012">
    <property type="protein sequence ID" value="KAE8288516.1"/>
    <property type="molecule type" value="Genomic_DNA"/>
</dbReference>